<evidence type="ECO:0000313" key="3">
    <source>
        <dbReference type="Proteomes" id="UP001564657"/>
    </source>
</evidence>
<gene>
    <name evidence="2" type="ORF">AB8U03_02350</name>
</gene>
<keyword evidence="1" id="KW-0472">Membrane</keyword>
<dbReference type="RefSeq" id="WP_369702916.1">
    <property type="nucleotide sequence ID" value="NZ_JBGEWD010000001.1"/>
</dbReference>
<keyword evidence="3" id="KW-1185">Reference proteome</keyword>
<accession>A0ABV4BKI5</accession>
<keyword evidence="1" id="KW-0812">Transmembrane</keyword>
<dbReference type="InterPro" id="IPR036680">
    <property type="entry name" value="SPOR-like_sf"/>
</dbReference>
<dbReference type="Proteomes" id="UP001564657">
    <property type="component" value="Unassembled WGS sequence"/>
</dbReference>
<name>A0ABV4BKI5_9CLOT</name>
<feature type="transmembrane region" description="Helical" evidence="1">
    <location>
        <begin position="20"/>
        <end position="40"/>
    </location>
</feature>
<sequence length="239" mass="27322">MKYTRYDLKRDKSTMTFMILIFIILLSAFILGTFIFQVIIKDSSNLNYGSSSSNSQNKTADASQGDSALKNNYIKFIAVQGGMYKDKNNADEEKKLLAKYGLPFCTSEADKTRVFLGIFSEDNANKVIKSLTEQKVENSKMVFTINKDSTCNTEIAEIINANLEILTKLSAQDVKSIQTEELKKWCSSLENKEEENNKNKLILKELKEYINKLPKEMAKENSEENYIYLFNILKKMSLS</sequence>
<evidence type="ECO:0000256" key="1">
    <source>
        <dbReference type="SAM" id="Phobius"/>
    </source>
</evidence>
<dbReference type="EMBL" id="JBGEWD010000001">
    <property type="protein sequence ID" value="MEY7999050.1"/>
    <property type="molecule type" value="Genomic_DNA"/>
</dbReference>
<protein>
    <recommendedName>
        <fullName evidence="4">SPOR domain-containing protein</fullName>
    </recommendedName>
</protein>
<dbReference type="SUPFAM" id="SSF110997">
    <property type="entry name" value="Sporulation related repeat"/>
    <property type="match status" value="1"/>
</dbReference>
<evidence type="ECO:0000313" key="2">
    <source>
        <dbReference type="EMBL" id="MEY7999050.1"/>
    </source>
</evidence>
<proteinExistence type="predicted"/>
<organism evidence="2 3">
    <name type="scientific">Clostridium moutaii</name>
    <dbReference type="NCBI Taxonomy" id="3240932"/>
    <lineage>
        <taxon>Bacteria</taxon>
        <taxon>Bacillati</taxon>
        <taxon>Bacillota</taxon>
        <taxon>Clostridia</taxon>
        <taxon>Eubacteriales</taxon>
        <taxon>Clostridiaceae</taxon>
        <taxon>Clostridium</taxon>
    </lineage>
</organism>
<keyword evidence="1" id="KW-1133">Transmembrane helix</keyword>
<comment type="caution">
    <text evidence="2">The sequence shown here is derived from an EMBL/GenBank/DDBJ whole genome shotgun (WGS) entry which is preliminary data.</text>
</comment>
<reference evidence="2 3" key="1">
    <citation type="submission" date="2024-08" db="EMBL/GenBank/DDBJ databases">
        <title>Clostridium lapicellarii sp. nov., and Clostridium renhuaiense sp. nov., two species isolated from the mud in a fermentation cellar used for producing sauce-flavour Chinese liquors.</title>
        <authorList>
            <person name="Yang F."/>
            <person name="Wang H."/>
            <person name="Chen L.Q."/>
            <person name="Zhou N."/>
            <person name="Lu J.J."/>
            <person name="Pu X.X."/>
            <person name="Wan B."/>
            <person name="Wang L."/>
            <person name="Liu S.J."/>
        </authorList>
    </citation>
    <scope>NUCLEOTIDE SEQUENCE [LARGE SCALE GENOMIC DNA]</scope>
    <source>
        <strain evidence="2 3">MT-5</strain>
    </source>
</reference>
<evidence type="ECO:0008006" key="4">
    <source>
        <dbReference type="Google" id="ProtNLM"/>
    </source>
</evidence>